<accession>A0A0L0G620</accession>
<dbReference type="EMBL" id="KQ241762">
    <property type="protein sequence ID" value="KNC84475.1"/>
    <property type="molecule type" value="Genomic_DNA"/>
</dbReference>
<dbReference type="GeneID" id="25903812"/>
<dbReference type="SUPFAM" id="SSF49562">
    <property type="entry name" value="C2 domain (Calcium/lipid-binding domain, CaLB)"/>
    <property type="match status" value="1"/>
</dbReference>
<keyword evidence="4" id="KW-1185">Reference proteome</keyword>
<name>A0A0L0G620_9EUKA</name>
<dbReference type="InterPro" id="IPR035892">
    <property type="entry name" value="C2_domain_sf"/>
</dbReference>
<dbReference type="InterPro" id="IPR000008">
    <property type="entry name" value="C2_dom"/>
</dbReference>
<feature type="region of interest" description="Disordered" evidence="1">
    <location>
        <begin position="127"/>
        <end position="146"/>
    </location>
</feature>
<organism evidence="3 4">
    <name type="scientific">Sphaeroforma arctica JP610</name>
    <dbReference type="NCBI Taxonomy" id="667725"/>
    <lineage>
        <taxon>Eukaryota</taxon>
        <taxon>Ichthyosporea</taxon>
        <taxon>Ichthyophonida</taxon>
        <taxon>Sphaeroforma</taxon>
    </lineage>
</organism>
<proteinExistence type="predicted"/>
<feature type="compositionally biased region" description="Polar residues" evidence="1">
    <location>
        <begin position="127"/>
        <end position="137"/>
    </location>
</feature>
<dbReference type="Pfam" id="PF00168">
    <property type="entry name" value="C2"/>
    <property type="match status" value="1"/>
</dbReference>
<reference evidence="3 4" key="1">
    <citation type="submission" date="2011-02" db="EMBL/GenBank/DDBJ databases">
        <title>The Genome Sequence of Sphaeroforma arctica JP610.</title>
        <authorList>
            <consortium name="The Broad Institute Genome Sequencing Platform"/>
            <person name="Russ C."/>
            <person name="Cuomo C."/>
            <person name="Young S.K."/>
            <person name="Zeng Q."/>
            <person name="Gargeya S."/>
            <person name="Alvarado L."/>
            <person name="Berlin A."/>
            <person name="Chapman S.B."/>
            <person name="Chen Z."/>
            <person name="Freedman E."/>
            <person name="Gellesch M."/>
            <person name="Goldberg J."/>
            <person name="Griggs A."/>
            <person name="Gujja S."/>
            <person name="Heilman E."/>
            <person name="Heiman D."/>
            <person name="Howarth C."/>
            <person name="Mehta T."/>
            <person name="Neiman D."/>
            <person name="Pearson M."/>
            <person name="Roberts A."/>
            <person name="Saif S."/>
            <person name="Shea T."/>
            <person name="Shenoy N."/>
            <person name="Sisk P."/>
            <person name="Stolte C."/>
            <person name="Sykes S."/>
            <person name="White J."/>
            <person name="Yandava C."/>
            <person name="Burger G."/>
            <person name="Gray M.W."/>
            <person name="Holland P.W.H."/>
            <person name="King N."/>
            <person name="Lang F.B.F."/>
            <person name="Roger A.J."/>
            <person name="Ruiz-Trillo I."/>
            <person name="Haas B."/>
            <person name="Nusbaum C."/>
            <person name="Birren B."/>
        </authorList>
    </citation>
    <scope>NUCLEOTIDE SEQUENCE [LARGE SCALE GENOMIC DNA]</scope>
    <source>
        <strain evidence="3 4">JP610</strain>
    </source>
</reference>
<sequence>MGTMAIHVDRCMNLGSIARRDILFRRRLYIVVMYSDGATKHRSPAVVVTDDTAIFDFNVEFSLFPEHRALDIEIFEKRRVSKDSRVATGQINLTRVYGQCCKRKDGEPFELSAPLVLDGAVITRTDTTEMNRSSYQEKTNKPTPPSKYNTWDIKTYMSVHNEWLHNTSLPNEMARMNLSANRNRSLGTIY</sequence>
<evidence type="ECO:0000313" key="4">
    <source>
        <dbReference type="Proteomes" id="UP000054560"/>
    </source>
</evidence>
<evidence type="ECO:0000313" key="3">
    <source>
        <dbReference type="EMBL" id="KNC84475.1"/>
    </source>
</evidence>
<protein>
    <recommendedName>
        <fullName evidence="2">C2 domain-containing protein</fullName>
    </recommendedName>
</protein>
<dbReference type="PROSITE" id="PS50004">
    <property type="entry name" value="C2"/>
    <property type="match status" value="1"/>
</dbReference>
<feature type="domain" description="C2" evidence="2">
    <location>
        <begin position="1"/>
        <end position="108"/>
    </location>
</feature>
<dbReference type="Proteomes" id="UP000054560">
    <property type="component" value="Unassembled WGS sequence"/>
</dbReference>
<evidence type="ECO:0000259" key="2">
    <source>
        <dbReference type="PROSITE" id="PS50004"/>
    </source>
</evidence>
<gene>
    <name evidence="3" type="ORF">SARC_03308</name>
</gene>
<evidence type="ECO:0000256" key="1">
    <source>
        <dbReference type="SAM" id="MobiDB-lite"/>
    </source>
</evidence>
<dbReference type="RefSeq" id="XP_014158377.1">
    <property type="nucleotide sequence ID" value="XM_014302902.1"/>
</dbReference>
<dbReference type="AlphaFoldDB" id="A0A0L0G620"/>